<feature type="region of interest" description="Disordered" evidence="5">
    <location>
        <begin position="295"/>
        <end position="315"/>
    </location>
</feature>
<evidence type="ECO:0000256" key="4">
    <source>
        <dbReference type="ARBA" id="ARBA00023163"/>
    </source>
</evidence>
<dbReference type="InterPro" id="IPR036390">
    <property type="entry name" value="WH_DNA-bd_sf"/>
</dbReference>
<name>A0A239J297_9BURK</name>
<dbReference type="PROSITE" id="PS50931">
    <property type="entry name" value="HTH_LYSR"/>
    <property type="match status" value="1"/>
</dbReference>
<dbReference type="GO" id="GO:0005829">
    <property type="term" value="C:cytosol"/>
    <property type="evidence" value="ECO:0007669"/>
    <property type="project" value="TreeGrafter"/>
</dbReference>
<proteinExistence type="inferred from homology"/>
<reference evidence="7 8" key="1">
    <citation type="submission" date="2017-06" db="EMBL/GenBank/DDBJ databases">
        <authorList>
            <person name="Kim H.J."/>
            <person name="Triplett B.A."/>
        </authorList>
    </citation>
    <scope>NUCLEOTIDE SEQUENCE [LARGE SCALE GENOMIC DNA]</scope>
    <source>
        <strain evidence="7 8">U15</strain>
    </source>
</reference>
<sequence>MSANISTRLLYAFVALAELRHFTRAAERCHASQSAFSVMIQKLEATVGARLFERDTRNVTLTPEGELFAEVARSLIGEIESAFDDMADYVARRRGRVAIAALPSLSASGLPAVIAEYRRLHPGVAVALHDALSDQCLALLRQGKVDLVLCAPGADAAEFDARVLCSDPFYVVCRCDHALAGKRSLRLADLARQEIIHFAKTSSVRQHVDQLLRQVQTVHSGFEVEHLATVAGLVQQGLGISIVPELTLFQFRQLDLVAVPLRAQDHVRPILVVRRRDRPLSLAAQSMLALIDRRIGTRPGRARNPGKAKPGAESD</sequence>
<evidence type="ECO:0000313" key="7">
    <source>
        <dbReference type="EMBL" id="SNS99895.1"/>
    </source>
</evidence>
<comment type="similarity">
    <text evidence="1">Belongs to the LysR transcriptional regulatory family.</text>
</comment>
<dbReference type="GO" id="GO:0003677">
    <property type="term" value="F:DNA binding"/>
    <property type="evidence" value="ECO:0007669"/>
    <property type="project" value="UniProtKB-KW"/>
</dbReference>
<dbReference type="PRINTS" id="PR00039">
    <property type="entry name" value="HTHLYSR"/>
</dbReference>
<protein>
    <submittedName>
        <fullName evidence="7">DNA-binding transcriptional regulator, LysR family</fullName>
    </submittedName>
</protein>
<keyword evidence="4" id="KW-0804">Transcription</keyword>
<evidence type="ECO:0000259" key="6">
    <source>
        <dbReference type="PROSITE" id="PS50931"/>
    </source>
</evidence>
<dbReference type="Gene3D" id="1.10.10.10">
    <property type="entry name" value="Winged helix-like DNA-binding domain superfamily/Winged helix DNA-binding domain"/>
    <property type="match status" value="1"/>
</dbReference>
<gene>
    <name evidence="7" type="ORF">SAMN06265795_11181</name>
</gene>
<dbReference type="OrthoDB" id="8675247at2"/>
<dbReference type="PANTHER" id="PTHR30419:SF8">
    <property type="entry name" value="NITROGEN ASSIMILATION TRANSCRIPTIONAL ACTIVATOR-RELATED"/>
    <property type="match status" value="1"/>
</dbReference>
<dbReference type="InterPro" id="IPR036388">
    <property type="entry name" value="WH-like_DNA-bd_sf"/>
</dbReference>
<dbReference type="InterPro" id="IPR005119">
    <property type="entry name" value="LysR_subst-bd"/>
</dbReference>
<evidence type="ECO:0000256" key="1">
    <source>
        <dbReference type="ARBA" id="ARBA00009437"/>
    </source>
</evidence>
<dbReference type="RefSeq" id="WP_089400286.1">
    <property type="nucleotide sequence ID" value="NZ_FZOT01000011.1"/>
</dbReference>
<dbReference type="FunFam" id="1.10.10.10:FF:000001">
    <property type="entry name" value="LysR family transcriptional regulator"/>
    <property type="match status" value="1"/>
</dbReference>
<dbReference type="PANTHER" id="PTHR30419">
    <property type="entry name" value="HTH-TYPE TRANSCRIPTIONAL REGULATOR YBHD"/>
    <property type="match status" value="1"/>
</dbReference>
<dbReference type="SUPFAM" id="SSF46785">
    <property type="entry name" value="Winged helix' DNA-binding domain"/>
    <property type="match status" value="1"/>
</dbReference>
<dbReference type="Pfam" id="PF03466">
    <property type="entry name" value="LysR_substrate"/>
    <property type="match status" value="1"/>
</dbReference>
<dbReference type="CDD" id="cd08440">
    <property type="entry name" value="PBP2_LTTR_like_4"/>
    <property type="match status" value="1"/>
</dbReference>
<accession>A0A239J297</accession>
<feature type="domain" description="HTH lysR-type" evidence="6">
    <location>
        <begin position="5"/>
        <end position="62"/>
    </location>
</feature>
<keyword evidence="2" id="KW-0805">Transcription regulation</keyword>
<keyword evidence="8" id="KW-1185">Reference proteome</keyword>
<dbReference type="Proteomes" id="UP000198284">
    <property type="component" value="Unassembled WGS sequence"/>
</dbReference>
<dbReference type="Pfam" id="PF00126">
    <property type="entry name" value="HTH_1"/>
    <property type="match status" value="1"/>
</dbReference>
<evidence type="ECO:0000256" key="3">
    <source>
        <dbReference type="ARBA" id="ARBA00023125"/>
    </source>
</evidence>
<dbReference type="EMBL" id="FZOT01000011">
    <property type="protein sequence ID" value="SNS99895.1"/>
    <property type="molecule type" value="Genomic_DNA"/>
</dbReference>
<dbReference type="AlphaFoldDB" id="A0A239J297"/>
<dbReference type="SUPFAM" id="SSF53850">
    <property type="entry name" value="Periplasmic binding protein-like II"/>
    <property type="match status" value="1"/>
</dbReference>
<dbReference type="Gene3D" id="3.40.190.10">
    <property type="entry name" value="Periplasmic binding protein-like II"/>
    <property type="match status" value="2"/>
</dbReference>
<dbReference type="InterPro" id="IPR050950">
    <property type="entry name" value="HTH-type_LysR_regulators"/>
</dbReference>
<evidence type="ECO:0000256" key="2">
    <source>
        <dbReference type="ARBA" id="ARBA00023015"/>
    </source>
</evidence>
<evidence type="ECO:0000256" key="5">
    <source>
        <dbReference type="SAM" id="MobiDB-lite"/>
    </source>
</evidence>
<evidence type="ECO:0000313" key="8">
    <source>
        <dbReference type="Proteomes" id="UP000198284"/>
    </source>
</evidence>
<dbReference type="GO" id="GO:0003700">
    <property type="term" value="F:DNA-binding transcription factor activity"/>
    <property type="evidence" value="ECO:0007669"/>
    <property type="project" value="InterPro"/>
</dbReference>
<organism evidence="7 8">
    <name type="scientific">Noviherbaspirillum humi</name>
    <dbReference type="NCBI Taxonomy" id="1688639"/>
    <lineage>
        <taxon>Bacteria</taxon>
        <taxon>Pseudomonadati</taxon>
        <taxon>Pseudomonadota</taxon>
        <taxon>Betaproteobacteria</taxon>
        <taxon>Burkholderiales</taxon>
        <taxon>Oxalobacteraceae</taxon>
        <taxon>Noviherbaspirillum</taxon>
    </lineage>
</organism>
<keyword evidence="3 7" id="KW-0238">DNA-binding</keyword>
<dbReference type="InterPro" id="IPR000847">
    <property type="entry name" value="LysR_HTH_N"/>
</dbReference>